<evidence type="ECO:0000256" key="1">
    <source>
        <dbReference type="ARBA" id="ARBA00004370"/>
    </source>
</evidence>
<keyword evidence="3 5" id="KW-1133">Transmembrane helix</keyword>
<dbReference type="PANTHER" id="PTHR46641:SF2">
    <property type="entry name" value="FMRFAMIDE RECEPTOR"/>
    <property type="match status" value="1"/>
</dbReference>
<comment type="caution">
    <text evidence="7">The sequence shown here is derived from an EMBL/GenBank/DDBJ whole genome shotgun (WGS) entry which is preliminary data.</text>
</comment>
<evidence type="ECO:0000256" key="3">
    <source>
        <dbReference type="ARBA" id="ARBA00022989"/>
    </source>
</evidence>
<gene>
    <name evidence="7" type="ORF">GSLYS_00017240001</name>
</gene>
<dbReference type="AlphaFoldDB" id="A0AAV2IC52"/>
<keyword evidence="8" id="KW-1185">Reference proteome</keyword>
<evidence type="ECO:0000313" key="8">
    <source>
        <dbReference type="Proteomes" id="UP001497497"/>
    </source>
</evidence>
<feature type="transmembrane region" description="Helical" evidence="5">
    <location>
        <begin position="71"/>
        <end position="93"/>
    </location>
</feature>
<organism evidence="7 8">
    <name type="scientific">Lymnaea stagnalis</name>
    <name type="common">Great pond snail</name>
    <name type="synonym">Helix stagnalis</name>
    <dbReference type="NCBI Taxonomy" id="6523"/>
    <lineage>
        <taxon>Eukaryota</taxon>
        <taxon>Metazoa</taxon>
        <taxon>Spiralia</taxon>
        <taxon>Lophotrochozoa</taxon>
        <taxon>Mollusca</taxon>
        <taxon>Gastropoda</taxon>
        <taxon>Heterobranchia</taxon>
        <taxon>Euthyneura</taxon>
        <taxon>Panpulmonata</taxon>
        <taxon>Hygrophila</taxon>
        <taxon>Lymnaeoidea</taxon>
        <taxon>Lymnaeidae</taxon>
        <taxon>Lymnaea</taxon>
    </lineage>
</organism>
<accession>A0AAV2IC52</accession>
<evidence type="ECO:0000256" key="5">
    <source>
        <dbReference type="SAM" id="Phobius"/>
    </source>
</evidence>
<dbReference type="InterPro" id="IPR052954">
    <property type="entry name" value="GPCR-Ligand_Int"/>
</dbReference>
<dbReference type="InterPro" id="IPR017452">
    <property type="entry name" value="GPCR_Rhodpsn_7TM"/>
</dbReference>
<feature type="transmembrane region" description="Helical" evidence="5">
    <location>
        <begin position="39"/>
        <end position="59"/>
    </location>
</feature>
<dbReference type="GO" id="GO:0016020">
    <property type="term" value="C:membrane"/>
    <property type="evidence" value="ECO:0007669"/>
    <property type="project" value="UniProtKB-SubCell"/>
</dbReference>
<dbReference type="InterPro" id="IPR019427">
    <property type="entry name" value="7TM_GPCR_serpentine_rcpt_Srw"/>
</dbReference>
<dbReference type="PANTHER" id="PTHR46641">
    <property type="entry name" value="FMRFAMIDE RECEPTOR-RELATED"/>
    <property type="match status" value="1"/>
</dbReference>
<feature type="transmembrane region" description="Helical" evidence="5">
    <location>
        <begin position="299"/>
        <end position="323"/>
    </location>
</feature>
<dbReference type="EMBL" id="CAXITT010000572">
    <property type="protein sequence ID" value="CAL1543716.1"/>
    <property type="molecule type" value="Genomic_DNA"/>
</dbReference>
<proteinExistence type="predicted"/>
<dbReference type="Proteomes" id="UP001497497">
    <property type="component" value="Unassembled WGS sequence"/>
</dbReference>
<evidence type="ECO:0000259" key="6">
    <source>
        <dbReference type="PROSITE" id="PS50262"/>
    </source>
</evidence>
<protein>
    <recommendedName>
        <fullName evidence="6">G-protein coupled receptors family 1 profile domain-containing protein</fullName>
    </recommendedName>
</protein>
<dbReference type="SUPFAM" id="SSF81321">
    <property type="entry name" value="Family A G protein-coupled receptor-like"/>
    <property type="match status" value="1"/>
</dbReference>
<dbReference type="InterPro" id="IPR000276">
    <property type="entry name" value="GPCR_Rhodpsn"/>
</dbReference>
<feature type="non-terminal residue" evidence="7">
    <location>
        <position position="338"/>
    </location>
</feature>
<dbReference type="SMART" id="SM01381">
    <property type="entry name" value="7TM_GPCR_Srsx"/>
    <property type="match status" value="1"/>
</dbReference>
<dbReference type="Pfam" id="PF10324">
    <property type="entry name" value="7TM_GPCR_Srw"/>
    <property type="match status" value="1"/>
</dbReference>
<evidence type="ECO:0000313" key="7">
    <source>
        <dbReference type="EMBL" id="CAL1543716.1"/>
    </source>
</evidence>
<dbReference type="PROSITE" id="PS50262">
    <property type="entry name" value="G_PROTEIN_RECEP_F1_2"/>
    <property type="match status" value="1"/>
</dbReference>
<keyword evidence="4 5" id="KW-0472">Membrane</keyword>
<feature type="transmembrane region" description="Helical" evidence="5">
    <location>
        <begin position="262"/>
        <end position="287"/>
    </location>
</feature>
<dbReference type="GO" id="GO:0008528">
    <property type="term" value="F:G protein-coupled peptide receptor activity"/>
    <property type="evidence" value="ECO:0007669"/>
    <property type="project" value="InterPro"/>
</dbReference>
<name>A0AAV2IC52_LYMST</name>
<dbReference type="Gene3D" id="1.20.1070.10">
    <property type="entry name" value="Rhodopsin 7-helix transmembrane proteins"/>
    <property type="match status" value="1"/>
</dbReference>
<comment type="subcellular location">
    <subcellularLocation>
        <location evidence="1">Membrane</location>
    </subcellularLocation>
</comment>
<reference evidence="7 8" key="1">
    <citation type="submission" date="2024-04" db="EMBL/GenBank/DDBJ databases">
        <authorList>
            <consortium name="Genoscope - CEA"/>
            <person name="William W."/>
        </authorList>
    </citation>
    <scope>NUCLEOTIDE SEQUENCE [LARGE SCALE GENOMIC DNA]</scope>
</reference>
<keyword evidence="2 5" id="KW-0812">Transmembrane</keyword>
<feature type="domain" description="G-protein coupled receptors family 1 profile" evidence="6">
    <location>
        <begin position="52"/>
        <end position="322"/>
    </location>
</feature>
<sequence>MNCTDLTFPRSELSEIYGETEDNDVSSSERLVFEIVNEVSLGAAVALFGIVANVVNLHIFVRQGLSTTVNIVLFGLSVSDLCCLFCLLWFGICKNPLATEAFRFGQGLCYLTGGWTRGYFSRVTGCITAYAAAERCACITFPLTYRRLLSPARTCLVVSLIYLVNALLVVPEYNKAYIGWTFNPLVNRSVIDLHVTVEWKHMDTVAYVINAVFAFLIFVTVILFTAVLAFNLRRTSKWRRAATSGQCRSSSVSGRDTRTTKLISLIAALLILSNAPGVAIGITTFVVPEFSVGGKYYNYQLVTWTFGNLLESANSGFTIFIYYTMSSKYRRLFDQIFC</sequence>
<feature type="transmembrane region" description="Helical" evidence="5">
    <location>
        <begin position="205"/>
        <end position="230"/>
    </location>
</feature>
<evidence type="ECO:0000256" key="2">
    <source>
        <dbReference type="ARBA" id="ARBA00022692"/>
    </source>
</evidence>
<feature type="transmembrane region" description="Helical" evidence="5">
    <location>
        <begin position="152"/>
        <end position="170"/>
    </location>
</feature>
<evidence type="ECO:0000256" key="4">
    <source>
        <dbReference type="ARBA" id="ARBA00023136"/>
    </source>
</evidence>